<keyword evidence="2" id="KW-1185">Reference proteome</keyword>
<gene>
    <name evidence="1" type="ORF">BHAP_0697</name>
</gene>
<dbReference type="Proteomes" id="UP000216074">
    <property type="component" value="Unassembled WGS sequence"/>
</dbReference>
<organism evidence="1 2">
    <name type="scientific">Bifidobacterium hapali</name>
    <dbReference type="NCBI Taxonomy" id="1630172"/>
    <lineage>
        <taxon>Bacteria</taxon>
        <taxon>Bacillati</taxon>
        <taxon>Actinomycetota</taxon>
        <taxon>Actinomycetes</taxon>
        <taxon>Bifidobacteriales</taxon>
        <taxon>Bifidobacteriaceae</taxon>
        <taxon>Bifidobacterium</taxon>
    </lineage>
</organism>
<proteinExistence type="predicted"/>
<evidence type="ECO:0000313" key="1">
    <source>
        <dbReference type="EMBL" id="OZG65193.1"/>
    </source>
</evidence>
<comment type="caution">
    <text evidence="1">The sequence shown here is derived from an EMBL/GenBank/DDBJ whole genome shotgun (WGS) entry which is preliminary data.</text>
</comment>
<sequence length="44" mass="5069">MLVIGMSPFDNPQDFPSLWRRATNMANVVPVPSGNSFNYRRKEQ</sequence>
<reference evidence="1 2" key="1">
    <citation type="journal article" date="2017" name="BMC Genomics">
        <title>Comparative genomic and phylogenomic analyses of the Bifidobacteriaceae family.</title>
        <authorList>
            <person name="Lugli G.A."/>
            <person name="Milani C."/>
            <person name="Turroni F."/>
            <person name="Duranti S."/>
            <person name="Mancabelli L."/>
            <person name="Mangifesta M."/>
            <person name="Ferrario C."/>
            <person name="Modesto M."/>
            <person name="Mattarelli P."/>
            <person name="Jiri K."/>
            <person name="van Sinderen D."/>
            <person name="Ventura M."/>
        </authorList>
    </citation>
    <scope>NUCLEOTIDE SEQUENCE [LARGE SCALE GENOMIC DNA]</scope>
    <source>
        <strain evidence="1 2">DSM 100202</strain>
    </source>
</reference>
<accession>A0A261G1Z5</accession>
<name>A0A261G1Z5_9BIFI</name>
<protein>
    <submittedName>
        <fullName evidence="1">Uncharacterized protein</fullName>
    </submittedName>
</protein>
<evidence type="ECO:0000313" key="2">
    <source>
        <dbReference type="Proteomes" id="UP000216074"/>
    </source>
</evidence>
<dbReference type="AlphaFoldDB" id="A0A261G1Z5"/>
<dbReference type="EMBL" id="MWWY01000014">
    <property type="protein sequence ID" value="OZG65193.1"/>
    <property type="molecule type" value="Genomic_DNA"/>
</dbReference>